<dbReference type="Proteomes" id="UP001168540">
    <property type="component" value="Unassembled WGS sequence"/>
</dbReference>
<comment type="caution">
    <text evidence="2">The sequence shown here is derived from an EMBL/GenBank/DDBJ whole genome shotgun (WGS) entry which is preliminary data.</text>
</comment>
<feature type="chain" id="PRO_5046705573" description="DUF3108 domain-containing protein" evidence="1">
    <location>
        <begin position="22"/>
        <end position="228"/>
    </location>
</feature>
<dbReference type="EMBL" id="JAUEDK010000028">
    <property type="protein sequence ID" value="MDN0076223.1"/>
    <property type="molecule type" value="Genomic_DNA"/>
</dbReference>
<proteinExistence type="predicted"/>
<sequence length="228" mass="24944">MKKLLLLGALTLIGWLSPTLAAPATKADTPLAGHYYLKNAREVGSELLLKPDGSFEWGMSYGAVDQYAEGKWQRQHGKVMLQTAAPDKEPDFRVFRDEELRIRKQAEPGTWLAIVGMPGVGPMPGVEVTFESKAGKTATAVTDRNGDASVEMPAGDTWARAGLRRESSKAPLQWFSIPAGRAIAHLTAFAVDDIAYLRPQPFKTMQLLVKDGTLVVDDGSGRMVYERQ</sequence>
<accession>A0ABT7XR91</accession>
<reference evidence="2" key="1">
    <citation type="submission" date="2023-06" db="EMBL/GenBank/DDBJ databases">
        <authorList>
            <person name="Zhang S."/>
        </authorList>
    </citation>
    <scope>NUCLEOTIDE SEQUENCE</scope>
    <source>
        <strain evidence="2">SG2303</strain>
    </source>
</reference>
<evidence type="ECO:0000313" key="2">
    <source>
        <dbReference type="EMBL" id="MDN0076223.1"/>
    </source>
</evidence>
<evidence type="ECO:0008006" key="4">
    <source>
        <dbReference type="Google" id="ProtNLM"/>
    </source>
</evidence>
<keyword evidence="3" id="KW-1185">Reference proteome</keyword>
<name>A0ABT7XR91_9NEIS</name>
<protein>
    <recommendedName>
        <fullName evidence="4">DUF3108 domain-containing protein</fullName>
    </recommendedName>
</protein>
<organism evidence="2 3">
    <name type="scientific">Crenobacter oryzisoli</name>
    <dbReference type="NCBI Taxonomy" id="3056844"/>
    <lineage>
        <taxon>Bacteria</taxon>
        <taxon>Pseudomonadati</taxon>
        <taxon>Pseudomonadota</taxon>
        <taxon>Betaproteobacteria</taxon>
        <taxon>Neisseriales</taxon>
        <taxon>Neisseriaceae</taxon>
        <taxon>Crenobacter</taxon>
    </lineage>
</organism>
<gene>
    <name evidence="2" type="ORF">QU481_15155</name>
</gene>
<keyword evidence="1" id="KW-0732">Signal</keyword>
<evidence type="ECO:0000313" key="3">
    <source>
        <dbReference type="Proteomes" id="UP001168540"/>
    </source>
</evidence>
<evidence type="ECO:0000256" key="1">
    <source>
        <dbReference type="SAM" id="SignalP"/>
    </source>
</evidence>
<dbReference type="RefSeq" id="WP_289830898.1">
    <property type="nucleotide sequence ID" value="NZ_JAUEDK010000028.1"/>
</dbReference>
<feature type="signal peptide" evidence="1">
    <location>
        <begin position="1"/>
        <end position="21"/>
    </location>
</feature>